<keyword evidence="2" id="KW-0472">Membrane</keyword>
<dbReference type="Pfam" id="PF06022">
    <property type="entry name" value="Cir_Bir_Yir"/>
    <property type="match status" value="1"/>
</dbReference>
<name>A0A077W3T7_PLAYE</name>
<dbReference type="InterPro" id="IPR006477">
    <property type="entry name" value="Yir_bir_cir"/>
</dbReference>
<feature type="transmembrane region" description="Helical" evidence="2">
    <location>
        <begin position="628"/>
        <end position="645"/>
    </location>
</feature>
<dbReference type="EMBL" id="LM993656">
    <property type="protein sequence ID" value="VTZ71848.1"/>
    <property type="molecule type" value="Genomic_DNA"/>
</dbReference>
<feature type="region of interest" description="Disordered" evidence="1">
    <location>
        <begin position="341"/>
        <end position="423"/>
    </location>
</feature>
<dbReference type="Proteomes" id="UP000072874">
    <property type="component" value="Chromosome 2"/>
</dbReference>
<evidence type="ECO:0000313" key="4">
    <source>
        <dbReference type="EMBL" id="VTZ71848.1"/>
    </source>
</evidence>
<evidence type="ECO:0000313" key="5">
    <source>
        <dbReference type="Proteomes" id="UP000072874"/>
    </source>
</evidence>
<dbReference type="VEuPathDB" id="PlasmoDB:Py17XNL_000202743"/>
<feature type="transmembrane region" description="Helical" evidence="2">
    <location>
        <begin position="454"/>
        <end position="474"/>
    </location>
</feature>
<feature type="compositionally biased region" description="Basic and acidic residues" evidence="1">
    <location>
        <begin position="342"/>
        <end position="351"/>
    </location>
</feature>
<reference evidence="4" key="2">
    <citation type="submission" date="2014-05" db="EMBL/GenBank/DDBJ databases">
        <authorList>
            <person name="Aslett M.A."/>
            <person name="De Silva N."/>
        </authorList>
    </citation>
    <scope>NUCLEOTIDE SEQUENCE</scope>
    <source>
        <strain evidence="4">17X</strain>
    </source>
</reference>
<feature type="region of interest" description="Disordered" evidence="1">
    <location>
        <begin position="525"/>
        <end position="569"/>
    </location>
</feature>
<dbReference type="RefSeq" id="XP_727994.1">
    <property type="nucleotide sequence ID" value="XM_722901.1"/>
</dbReference>
<dbReference type="KEGG" id="pyo:PY17X_0217601"/>
<evidence type="ECO:0000313" key="3">
    <source>
        <dbReference type="EMBL" id="CDS44649.1"/>
    </source>
</evidence>
<gene>
    <name evidence="4" type="ORF">PY17X_0217601</name>
    <name evidence="3" type="ORF">PYYM_0041500</name>
</gene>
<dbReference type="VEuPathDB" id="PlasmoDB:PY17X_0217601"/>
<dbReference type="GeneID" id="3800203"/>
<accession>A0A077W3T7</accession>
<organism evidence="4 5">
    <name type="scientific">Plasmodium yoelii</name>
    <dbReference type="NCBI Taxonomy" id="5861"/>
    <lineage>
        <taxon>Eukaryota</taxon>
        <taxon>Sar</taxon>
        <taxon>Alveolata</taxon>
        <taxon>Apicomplexa</taxon>
        <taxon>Aconoidasida</taxon>
        <taxon>Haemosporida</taxon>
        <taxon>Plasmodiidae</taxon>
        <taxon>Plasmodium</taxon>
        <taxon>Plasmodium (Vinckeia)</taxon>
    </lineage>
</organism>
<feature type="compositionally biased region" description="Polar residues" evidence="1">
    <location>
        <begin position="414"/>
        <end position="423"/>
    </location>
</feature>
<keyword evidence="2" id="KW-1133">Transmembrane helix</keyword>
<dbReference type="VEuPathDB" id="PlasmoDB:PYYM_0041500"/>
<evidence type="ECO:0000256" key="1">
    <source>
        <dbReference type="SAM" id="MobiDB-lite"/>
    </source>
</evidence>
<dbReference type="EMBL" id="LK023196">
    <property type="protein sequence ID" value="CDS44649.1"/>
    <property type="molecule type" value="Genomic_DNA"/>
</dbReference>
<sequence>MTLNVCKAFKEIDDYWDNGFSFGNNDIFTGLHNFYCHTNKETGKGECKTSGQTVSAITVLLLNNLFTGDEYIESEDKNNEYMTYIMLWLSNKMKLIKYGNYGSVADFYVTFIKGAEKYKEYLDKIDKNHKIMNLEIARMRTLYGLLNELCNAIINYTNDSSTCSNFSNCPYFSNFVSNWEKQLNKLVEKKKKFFEDEYYCNVLVTLQNAYQKFKNDNNIQKKLPEIMEVEDIIYCKELCGGATSSSKVIGVEFRDVLPKEKDLDKWEDILRYIDVFKKLFKTYSLYFNFFFTNNVNDLYKKAFPTLKNYYCKFIKFAGTTIGHVNDQLKTAIETYAPDNCISEEKDPEDKPPSSQDPPGSSGPSGPSDSSDTPDSSDTSDTSDTSKPPISKEQINTPHSSLDLSGSGGSDQKNPETSQIIVSNPVTKPKTSVFKVAGSGTTEIGENPFIVYKKMGISILVLLIPIALAIMYKYLPFGWRKKSKKKKKMKKAINMFDTNETTKRVINSTDRKKPMQIIINLSTQNKQGKKFINSSTPKKQDKKLTNSYTQKKQDKKLTNSSTQKKQDKKLTNLSTQKKQDKKLTNLSTQKKQTKIFINSYTPKKQDKNFINFIYWEKYPLLNIYKLMKADPIPFIILFLLFIFYVYKRKDDSLE</sequence>
<feature type="compositionally biased region" description="Low complexity" evidence="1">
    <location>
        <begin position="352"/>
        <end position="388"/>
    </location>
</feature>
<feature type="compositionally biased region" description="Polar residues" evidence="1">
    <location>
        <begin position="525"/>
        <end position="536"/>
    </location>
</feature>
<proteinExistence type="predicted"/>
<reference evidence="4" key="4">
    <citation type="submission" date="2019-05" db="EMBL/GenBank/DDBJ databases">
        <authorList>
            <consortium name="Pathogen Informatics"/>
        </authorList>
    </citation>
    <scope>NUCLEOTIDE SEQUENCE</scope>
    <source>
        <strain evidence="4">17X</strain>
    </source>
</reference>
<reference evidence="3" key="3">
    <citation type="submission" date="2014-05" db="EMBL/GenBank/DDBJ databases">
        <authorList>
            <person name="Aslett A.Martin."/>
            <person name="De Silva Nishadi"/>
        </authorList>
    </citation>
    <scope>NUCLEOTIDE SEQUENCE</scope>
    <source>
        <strain evidence="3">YM</strain>
    </source>
</reference>
<protein>
    <submittedName>
        <fullName evidence="4">YIR protein</fullName>
    </submittedName>
</protein>
<evidence type="ECO:0000256" key="2">
    <source>
        <dbReference type="SAM" id="Phobius"/>
    </source>
</evidence>
<keyword evidence="2" id="KW-0812">Transmembrane</keyword>
<dbReference type="AlphaFoldDB" id="A0A077W3T7"/>
<dbReference type="VEuPathDB" id="PlasmoDB:PY07187"/>
<reference evidence="4 5" key="1">
    <citation type="journal article" date="2014" name="BMC Biol.">
        <title>A comprehensive evaluation of rodent malaria parasite genomes and gene expression.</title>
        <authorList>
            <person name="Otto T.D."/>
            <person name="Bohme U."/>
            <person name="Jackson A.P."/>
            <person name="Hunt M."/>
            <person name="Franke-Fayard B."/>
            <person name="Hoeijmakers W.A."/>
            <person name="Religa A.A."/>
            <person name="Robertson L."/>
            <person name="Sanders M."/>
            <person name="Ogun S.A."/>
            <person name="Cunningham D."/>
            <person name="Erhart A."/>
            <person name="Billker O."/>
            <person name="Khan S.M."/>
            <person name="Stunnenberg H.G."/>
            <person name="Langhorne J."/>
            <person name="Holder A.A."/>
            <person name="Waters A.P."/>
            <person name="Newbold C.I."/>
            <person name="Pain A."/>
            <person name="Berriman M."/>
            <person name="Janse C.J."/>
        </authorList>
    </citation>
    <scope>NUCLEOTIDE SEQUENCE [LARGE SCALE GENOMIC DNA]</scope>
    <source>
        <strain evidence="4 5">17X</strain>
        <strain evidence="3">YM</strain>
    </source>
</reference>